<reference evidence="2 3" key="1">
    <citation type="submission" date="2019-03" db="EMBL/GenBank/DDBJ databases">
        <authorList>
            <person name="Gaulin E."/>
            <person name="Dumas B."/>
        </authorList>
    </citation>
    <scope>NUCLEOTIDE SEQUENCE [LARGE SCALE GENOMIC DNA]</scope>
    <source>
        <strain evidence="2">CBS 568.67</strain>
    </source>
</reference>
<protein>
    <submittedName>
        <fullName evidence="2">Aste57867_17520 protein</fullName>
    </submittedName>
</protein>
<reference evidence="1" key="2">
    <citation type="submission" date="2019-06" db="EMBL/GenBank/DDBJ databases">
        <title>Genomics analysis of Aphanomyces spp. identifies a new class of oomycete effector associated with host adaptation.</title>
        <authorList>
            <person name="Gaulin E."/>
        </authorList>
    </citation>
    <scope>NUCLEOTIDE SEQUENCE</scope>
    <source>
        <strain evidence="1">CBS 578.67</strain>
    </source>
</reference>
<organism evidence="2 3">
    <name type="scientific">Aphanomyces stellatus</name>
    <dbReference type="NCBI Taxonomy" id="120398"/>
    <lineage>
        <taxon>Eukaryota</taxon>
        <taxon>Sar</taxon>
        <taxon>Stramenopiles</taxon>
        <taxon>Oomycota</taxon>
        <taxon>Saprolegniomycetes</taxon>
        <taxon>Saprolegniales</taxon>
        <taxon>Verrucalvaceae</taxon>
        <taxon>Aphanomyces</taxon>
    </lineage>
</organism>
<dbReference type="InterPro" id="IPR052050">
    <property type="entry name" value="SecEffector_AnkRepeat"/>
</dbReference>
<gene>
    <name evidence="2" type="primary">Aste57867_17520</name>
    <name evidence="1" type="ORF">As57867_017460</name>
    <name evidence="2" type="ORF">ASTE57867_17520</name>
</gene>
<accession>A0A485L9M8</accession>
<dbReference type="Proteomes" id="UP000332933">
    <property type="component" value="Unassembled WGS sequence"/>
</dbReference>
<dbReference type="AlphaFoldDB" id="A0A485L9M8"/>
<name>A0A485L9M8_9STRA</name>
<dbReference type="SUPFAM" id="SSF48403">
    <property type="entry name" value="Ankyrin repeat"/>
    <property type="match status" value="2"/>
</dbReference>
<dbReference type="PANTHER" id="PTHR46586:SF3">
    <property type="entry name" value="ANKYRIN REPEAT-CONTAINING PROTEIN"/>
    <property type="match status" value="1"/>
</dbReference>
<evidence type="ECO:0000313" key="1">
    <source>
        <dbReference type="EMBL" id="KAF0691206.1"/>
    </source>
</evidence>
<dbReference type="EMBL" id="VJMH01006179">
    <property type="protein sequence ID" value="KAF0691206.1"/>
    <property type="molecule type" value="Genomic_DNA"/>
</dbReference>
<dbReference type="OrthoDB" id="194358at2759"/>
<dbReference type="Gene3D" id="1.25.40.20">
    <property type="entry name" value="Ankyrin repeat-containing domain"/>
    <property type="match status" value="3"/>
</dbReference>
<sequence length="626" mass="68693">MSSAVAVLDQAPLVSILADYQEGVHGDVQPRFTERFDTVLLNDRSQLLPPTAFPRLKPDNVPASSDGLRLLQGLYLSTTYRDRRFPLHMAIFEGDVVATTRILSSHPAFLTSDALYCAVHHRRLAIVQLLLPRLRSILSASGSTDVHVFSRMYRQHALLDICADQNDLPTLTCLHDAGIDDCTSRAMNSAARHGNLPMMRFLHARRPDVGCSYVALADAVKHGHTDVVAFLLAHYPDVVDHKFDVTLWRAVSTGRLDILQMLVARRPNAVPPADLFCAAATDGQLHVMQWLHATTGERGTWDVAESIVASGHVAMLSWMIQLHGLSQTTPTTRNLLRYAVPVHTVEMVALLHSIGQPLENVRPTSAAVARFLHVVARVRFTTAHVQHAVGGGRPPSKGYADVVAYMLGTEDVVMTSDDMDTAATAGALAVVRLLHERGVACTIGAMDGAIKNGHLDVVQFLHAHRTEGCSSKAIDYVLFSPHAALVEFVHAHGLVAMPPTAAIPVPRGDGWWNGRWDAVMFLLDQGYAVDMAALLQRAVRFGRPNLLDEIVKRRPAAAADVDAALERAIQLSAMNLLPRLWRMREHAGAVSDDVRCRMTALVDDMDTNHAFSGPWQSFRELVGRRT</sequence>
<dbReference type="PANTHER" id="PTHR46586">
    <property type="entry name" value="ANKYRIN REPEAT-CONTAINING PROTEIN"/>
    <property type="match status" value="1"/>
</dbReference>
<dbReference type="InterPro" id="IPR036770">
    <property type="entry name" value="Ankyrin_rpt-contain_sf"/>
</dbReference>
<keyword evidence="3" id="KW-1185">Reference proteome</keyword>
<proteinExistence type="predicted"/>
<evidence type="ECO:0000313" key="2">
    <source>
        <dbReference type="EMBL" id="VFT94273.1"/>
    </source>
</evidence>
<evidence type="ECO:0000313" key="3">
    <source>
        <dbReference type="Proteomes" id="UP000332933"/>
    </source>
</evidence>
<dbReference type="EMBL" id="CAADRA010006200">
    <property type="protein sequence ID" value="VFT94273.1"/>
    <property type="molecule type" value="Genomic_DNA"/>
</dbReference>